<evidence type="ECO:0000256" key="1">
    <source>
        <dbReference type="SAM" id="MobiDB-lite"/>
    </source>
</evidence>
<protein>
    <submittedName>
        <fullName evidence="3">Phage tail protein</fullName>
    </submittedName>
</protein>
<feature type="compositionally biased region" description="Polar residues" evidence="1">
    <location>
        <begin position="442"/>
        <end position="452"/>
    </location>
</feature>
<dbReference type="EMBL" id="RHXB01000005">
    <property type="protein sequence ID" value="RSE26611.1"/>
    <property type="molecule type" value="Genomic_DNA"/>
</dbReference>
<evidence type="ECO:0000259" key="2">
    <source>
        <dbReference type="Pfam" id="PF25670"/>
    </source>
</evidence>
<organism evidence="3 4">
    <name type="scientific">Atlantibacter subterraneus</name>
    <dbReference type="NCBI Taxonomy" id="255519"/>
    <lineage>
        <taxon>Bacteria</taxon>
        <taxon>Pseudomonadati</taxon>
        <taxon>Pseudomonadota</taxon>
        <taxon>Gammaproteobacteria</taxon>
        <taxon>Enterobacterales</taxon>
        <taxon>Enterobacteriaceae</taxon>
        <taxon>Atlantibacter</taxon>
    </lineage>
</organism>
<dbReference type="RefSeq" id="WP_125293493.1">
    <property type="nucleotide sequence ID" value="NZ_RHWZ01000005.1"/>
</dbReference>
<name>A0A427V1E0_9ENTR</name>
<reference evidence="3 4" key="1">
    <citation type="submission" date="2018-10" db="EMBL/GenBank/DDBJ databases">
        <title>Transmission dynamics of multidrug resistant bacteria on intensive care unit surfaces.</title>
        <authorList>
            <person name="D'Souza A.W."/>
            <person name="Potter R.F."/>
            <person name="Wallace M."/>
            <person name="Shupe A."/>
            <person name="Patel S."/>
            <person name="Sun S."/>
            <person name="Gul D."/>
            <person name="Kwon J.H."/>
            <person name="Andleeb S."/>
            <person name="Burnham C.-A.D."/>
            <person name="Dantas G."/>
        </authorList>
    </citation>
    <scope>NUCLEOTIDE SEQUENCE [LARGE SCALE GENOMIC DNA]</scope>
    <source>
        <strain evidence="3 4">AS_373</strain>
    </source>
</reference>
<dbReference type="AlphaFoldDB" id="A0A427V1E0"/>
<feature type="compositionally biased region" description="Basic and acidic residues" evidence="1">
    <location>
        <begin position="417"/>
        <end position="433"/>
    </location>
</feature>
<feature type="region of interest" description="Disordered" evidence="1">
    <location>
        <begin position="417"/>
        <end position="452"/>
    </location>
</feature>
<gene>
    <name evidence="3" type="ORF">EGT71_09280</name>
</gene>
<dbReference type="OrthoDB" id="6683604at2"/>
<dbReference type="Proteomes" id="UP000275331">
    <property type="component" value="Unassembled WGS sequence"/>
</dbReference>
<evidence type="ECO:0000313" key="3">
    <source>
        <dbReference type="EMBL" id="RSE26611.1"/>
    </source>
</evidence>
<dbReference type="Pfam" id="PF25670">
    <property type="entry name" value="Phage_tail_C_2"/>
    <property type="match status" value="1"/>
</dbReference>
<evidence type="ECO:0000313" key="4">
    <source>
        <dbReference type="Proteomes" id="UP000275331"/>
    </source>
</evidence>
<comment type="caution">
    <text evidence="3">The sequence shown here is derived from an EMBL/GenBank/DDBJ whole genome shotgun (WGS) entry which is preliminary data.</text>
</comment>
<feature type="domain" description="Phage tail protein C-terminal" evidence="2">
    <location>
        <begin position="273"/>
        <end position="405"/>
    </location>
</feature>
<accession>A0A427V1E0</accession>
<sequence>MSAGTLTLTNNSDAVSGAGTVFSNELAAGDFIVVTVGGIPYTLPVKAINSNTSLTLVSNYTGPTQSGAAWSAITRFAMNLVTAALVAQSAEALRGLNYDKQNWQSIFSGTGNVTVRLPDGSSWTGPAWNGITTALTGKADKVGGAVPVAQGGTGATTQSAARTGLGLGSVATRDTGVAGGNIPVLGNANIAGSQLLRLSSSNTPGIGYANNYTSAIAAAFNIGNNANNAASAVIAYERGGQFGCLVGLDTDNRFKIGGWSMGNVAYEFYHQGNVVVDGNGYLKKASPVVKVAGDGSAELNAESAGVTVERISTGVYRVSGVMGFNSDPAWGGIDGGIELPTDKNKLPLVWVDYEIESDGSILLKTFHRTHPMAPPFARNEIDGVSDGDAIDIPAGRCVDLRVEMPVNSLWNVEQARRAEEMRAEYEQQQHEAEQQNQPEDPASQSAETEGCE</sequence>
<dbReference type="InterPro" id="IPR058008">
    <property type="entry name" value="Gp26_C"/>
</dbReference>
<proteinExistence type="predicted"/>